<evidence type="ECO:0000313" key="7">
    <source>
        <dbReference type="Proteomes" id="UP000664779"/>
    </source>
</evidence>
<comment type="caution">
    <text evidence="6">The sequence shown here is derived from an EMBL/GenBank/DDBJ whole genome shotgun (WGS) entry which is preliminary data.</text>
</comment>
<dbReference type="Proteomes" id="UP000664779">
    <property type="component" value="Unassembled WGS sequence"/>
</dbReference>
<keyword evidence="4" id="KW-1005">Bacterial flagellum biogenesis</keyword>
<dbReference type="GO" id="GO:0005829">
    <property type="term" value="C:cytosol"/>
    <property type="evidence" value="ECO:0007669"/>
    <property type="project" value="UniProtKB-SubCell"/>
</dbReference>
<evidence type="ECO:0000256" key="4">
    <source>
        <dbReference type="ARBA" id="ARBA00022795"/>
    </source>
</evidence>
<name>A0A939EQ03_9HYPH</name>
<evidence type="ECO:0000256" key="3">
    <source>
        <dbReference type="ARBA" id="ARBA00022490"/>
    </source>
</evidence>
<reference evidence="6" key="1">
    <citation type="submission" date="2021-03" db="EMBL/GenBank/DDBJ databases">
        <title>Roseibium sp. CAU 1637 isolated from Incheon.</title>
        <authorList>
            <person name="Kim W."/>
        </authorList>
    </citation>
    <scope>NUCLEOTIDE SEQUENCE</scope>
    <source>
        <strain evidence="6">CAU 1637</strain>
    </source>
</reference>
<evidence type="ECO:0000313" key="6">
    <source>
        <dbReference type="EMBL" id="MBO0346559.1"/>
    </source>
</evidence>
<accession>A0A939EQ03</accession>
<dbReference type="AlphaFoldDB" id="A0A939EQ03"/>
<keyword evidence="3" id="KW-0963">Cytoplasm</keyword>
<keyword evidence="6" id="KW-0966">Cell projection</keyword>
<dbReference type="EMBL" id="JAFLNF010000006">
    <property type="protein sequence ID" value="MBO0346559.1"/>
    <property type="molecule type" value="Genomic_DNA"/>
</dbReference>
<dbReference type="GO" id="GO:0071973">
    <property type="term" value="P:bacterial-type flagellum-dependent cell motility"/>
    <property type="evidence" value="ECO:0007669"/>
    <property type="project" value="TreeGrafter"/>
</dbReference>
<dbReference type="Pfam" id="PF02561">
    <property type="entry name" value="FliS"/>
    <property type="match status" value="1"/>
</dbReference>
<keyword evidence="5" id="KW-0143">Chaperone</keyword>
<comment type="similarity">
    <text evidence="2">Belongs to the FliS family.</text>
</comment>
<keyword evidence="7" id="KW-1185">Reference proteome</keyword>
<dbReference type="PANTHER" id="PTHR34773:SF1">
    <property type="entry name" value="FLAGELLAR SECRETION CHAPERONE FLIS"/>
    <property type="match status" value="1"/>
</dbReference>
<evidence type="ECO:0000256" key="2">
    <source>
        <dbReference type="ARBA" id="ARBA00008787"/>
    </source>
</evidence>
<dbReference type="InterPro" id="IPR003713">
    <property type="entry name" value="FliS"/>
</dbReference>
<proteinExistence type="inferred from homology"/>
<sequence>MSYALNHAISAYRQATTTVPPTAAVTLLLDEVLNAIALAAKHTRNREFEEAFLRTNRAIGILKGLRQNLDLDAGGQIAEQMMTMYSSNIRALTAVTGKTDAIVRFTKIATGLLVYRNAWAEMTTLSERAEKPLLDDINGSTDLSNAG</sequence>
<evidence type="ECO:0000256" key="1">
    <source>
        <dbReference type="ARBA" id="ARBA00004514"/>
    </source>
</evidence>
<evidence type="ECO:0000256" key="5">
    <source>
        <dbReference type="ARBA" id="ARBA00023186"/>
    </source>
</evidence>
<organism evidence="6 7">
    <name type="scientific">Roseibium limicola</name>
    <dbReference type="NCBI Taxonomy" id="2816037"/>
    <lineage>
        <taxon>Bacteria</taxon>
        <taxon>Pseudomonadati</taxon>
        <taxon>Pseudomonadota</taxon>
        <taxon>Alphaproteobacteria</taxon>
        <taxon>Hyphomicrobiales</taxon>
        <taxon>Stappiaceae</taxon>
        <taxon>Roseibium</taxon>
    </lineage>
</organism>
<dbReference type="InterPro" id="IPR036584">
    <property type="entry name" value="FliS_sf"/>
</dbReference>
<dbReference type="RefSeq" id="WP_206942398.1">
    <property type="nucleotide sequence ID" value="NZ_JAFLNF010000006.1"/>
</dbReference>
<dbReference type="GO" id="GO:0044780">
    <property type="term" value="P:bacterial-type flagellum assembly"/>
    <property type="evidence" value="ECO:0007669"/>
    <property type="project" value="InterPro"/>
</dbReference>
<dbReference type="PANTHER" id="PTHR34773">
    <property type="entry name" value="FLAGELLAR SECRETION CHAPERONE FLIS"/>
    <property type="match status" value="1"/>
</dbReference>
<dbReference type="Gene3D" id="1.20.120.340">
    <property type="entry name" value="Flagellar protein FliS"/>
    <property type="match status" value="1"/>
</dbReference>
<comment type="subcellular location">
    <subcellularLocation>
        <location evidence="1">Cytoplasm</location>
        <location evidence="1">Cytosol</location>
    </subcellularLocation>
</comment>
<keyword evidence="6" id="KW-0969">Cilium</keyword>
<dbReference type="SUPFAM" id="SSF101116">
    <property type="entry name" value="Flagellar export chaperone FliS"/>
    <property type="match status" value="1"/>
</dbReference>
<gene>
    <name evidence="6" type="ORF">J0X15_15105</name>
</gene>
<protein>
    <submittedName>
        <fullName evidence="6">Flagellar protein FliS</fullName>
    </submittedName>
</protein>
<keyword evidence="6" id="KW-0282">Flagellum</keyword>